<proteinExistence type="predicted"/>
<keyword evidence="5" id="KW-1133">Transmembrane helix</keyword>
<evidence type="ECO:0000256" key="5">
    <source>
        <dbReference type="ARBA" id="ARBA00022989"/>
    </source>
</evidence>
<gene>
    <name evidence="8" type="ORF">Adt_06404</name>
</gene>
<evidence type="ECO:0000256" key="6">
    <source>
        <dbReference type="ARBA" id="ARBA00023136"/>
    </source>
</evidence>
<evidence type="ECO:0000256" key="4">
    <source>
        <dbReference type="ARBA" id="ARBA00022737"/>
    </source>
</evidence>
<dbReference type="PANTHER" id="PTHR27008:SF611">
    <property type="entry name" value="RECEPTOR KINASE"/>
    <property type="match status" value="1"/>
</dbReference>
<dbReference type="InterPro" id="IPR051809">
    <property type="entry name" value="Plant_receptor-like_S/T_kinase"/>
</dbReference>
<feature type="domain" description="Protein kinase" evidence="7">
    <location>
        <begin position="19"/>
        <end position="247"/>
    </location>
</feature>
<reference evidence="9" key="1">
    <citation type="submission" date="2024-07" db="EMBL/GenBank/DDBJ databases">
        <title>Two chromosome-level genome assemblies of Korean endemic species Abeliophyllum distichum and Forsythia ovata (Oleaceae).</title>
        <authorList>
            <person name="Jang H."/>
        </authorList>
    </citation>
    <scope>NUCLEOTIDE SEQUENCE [LARGE SCALE GENOMIC DNA]</scope>
</reference>
<dbReference type="PANTHER" id="PTHR27008">
    <property type="entry name" value="OS04G0122200 PROTEIN"/>
    <property type="match status" value="1"/>
</dbReference>
<dbReference type="InterPro" id="IPR008271">
    <property type="entry name" value="Ser/Thr_kinase_AS"/>
</dbReference>
<dbReference type="Gene3D" id="1.10.510.10">
    <property type="entry name" value="Transferase(Phosphotransferase) domain 1"/>
    <property type="match status" value="1"/>
</dbReference>
<dbReference type="InterPro" id="IPR011009">
    <property type="entry name" value="Kinase-like_dom_sf"/>
</dbReference>
<evidence type="ECO:0000313" key="9">
    <source>
        <dbReference type="Proteomes" id="UP001604336"/>
    </source>
</evidence>
<dbReference type="EMBL" id="JBFOLK010000002">
    <property type="protein sequence ID" value="KAL2533053.1"/>
    <property type="molecule type" value="Genomic_DNA"/>
</dbReference>
<evidence type="ECO:0000256" key="3">
    <source>
        <dbReference type="ARBA" id="ARBA00022692"/>
    </source>
</evidence>
<dbReference type="Proteomes" id="UP001604336">
    <property type="component" value="Unassembled WGS sequence"/>
</dbReference>
<name>A0ABD1V6V2_9LAMI</name>
<evidence type="ECO:0000256" key="1">
    <source>
        <dbReference type="ARBA" id="ARBA00004370"/>
    </source>
</evidence>
<keyword evidence="2" id="KW-0433">Leucine-rich repeat</keyword>
<dbReference type="PROSITE" id="PS50011">
    <property type="entry name" value="PROTEIN_KINASE_DOM"/>
    <property type="match status" value="1"/>
</dbReference>
<keyword evidence="4" id="KW-0677">Repeat</keyword>
<comment type="subcellular location">
    <subcellularLocation>
        <location evidence="1">Membrane</location>
    </subcellularLocation>
</comment>
<dbReference type="GO" id="GO:0016020">
    <property type="term" value="C:membrane"/>
    <property type="evidence" value="ECO:0007669"/>
    <property type="project" value="UniProtKB-SubCell"/>
</dbReference>
<comment type="caution">
    <text evidence="8">The sequence shown here is derived from an EMBL/GenBank/DDBJ whole genome shotgun (WGS) entry which is preliminary data.</text>
</comment>
<evidence type="ECO:0000256" key="2">
    <source>
        <dbReference type="ARBA" id="ARBA00022614"/>
    </source>
</evidence>
<evidence type="ECO:0000313" key="8">
    <source>
        <dbReference type="EMBL" id="KAL2533053.1"/>
    </source>
</evidence>
<dbReference type="PROSITE" id="PS00108">
    <property type="entry name" value="PROTEIN_KINASE_ST"/>
    <property type="match status" value="1"/>
</dbReference>
<dbReference type="Gene3D" id="3.30.200.20">
    <property type="entry name" value="Phosphorylase Kinase, domain 1"/>
    <property type="match status" value="1"/>
</dbReference>
<keyword evidence="6" id="KW-0472">Membrane</keyword>
<dbReference type="InterPro" id="IPR001245">
    <property type="entry name" value="Ser-Thr/Tyr_kinase_cat_dom"/>
</dbReference>
<dbReference type="SMART" id="SM00220">
    <property type="entry name" value="S_TKc"/>
    <property type="match status" value="1"/>
</dbReference>
<dbReference type="InterPro" id="IPR000719">
    <property type="entry name" value="Prot_kinase_dom"/>
</dbReference>
<dbReference type="SUPFAM" id="SSF56112">
    <property type="entry name" value="Protein kinase-like (PK-like)"/>
    <property type="match status" value="1"/>
</dbReference>
<protein>
    <submittedName>
        <fullName evidence="8">Receptor-like protein kinase</fullName>
    </submittedName>
</protein>
<organism evidence="8 9">
    <name type="scientific">Abeliophyllum distichum</name>
    <dbReference type="NCBI Taxonomy" id="126358"/>
    <lineage>
        <taxon>Eukaryota</taxon>
        <taxon>Viridiplantae</taxon>
        <taxon>Streptophyta</taxon>
        <taxon>Embryophyta</taxon>
        <taxon>Tracheophyta</taxon>
        <taxon>Spermatophyta</taxon>
        <taxon>Magnoliopsida</taxon>
        <taxon>eudicotyledons</taxon>
        <taxon>Gunneridae</taxon>
        <taxon>Pentapetalae</taxon>
        <taxon>asterids</taxon>
        <taxon>lamiids</taxon>
        <taxon>Lamiales</taxon>
        <taxon>Oleaceae</taxon>
        <taxon>Forsythieae</taxon>
        <taxon>Abeliophyllum</taxon>
    </lineage>
</organism>
<keyword evidence="3" id="KW-0812">Transmembrane</keyword>
<accession>A0ABD1V6V2</accession>
<evidence type="ECO:0000259" key="7">
    <source>
        <dbReference type="PROSITE" id="PS50011"/>
    </source>
</evidence>
<sequence length="247" mass="27804">MHLYSRISYDELLKATGGFSSENLICSGGFGTVYKGILDLDRSTVAVKVLNLQQRGASKSFLAECQALRNIRHRNLVKVINICSSSDFQGNDFKALVYQFIPNGSLEKWLHSEENNLCSNILQRLNIVIDVASALYYLHHQCQTPIVHCDLKPQNVLLDDDLTAYVGDFGLAWLLPMEAISREFSSLGIKGTIGYAAPEYGMGSQVSIQGDVYSYWRFSQDIKLKTQKTGQWKPTLFHTCLGSWQRH</sequence>
<dbReference type="Pfam" id="PF07714">
    <property type="entry name" value="PK_Tyr_Ser-Thr"/>
    <property type="match status" value="1"/>
</dbReference>
<dbReference type="FunFam" id="3.30.200.20:FF:000432">
    <property type="entry name" value="LRR receptor-like serine/threonine-protein kinase EFR"/>
    <property type="match status" value="1"/>
</dbReference>
<dbReference type="AlphaFoldDB" id="A0ABD1V6V2"/>
<keyword evidence="9" id="KW-1185">Reference proteome</keyword>